<evidence type="ECO:0000313" key="2">
    <source>
        <dbReference type="Proteomes" id="UP000827986"/>
    </source>
</evidence>
<dbReference type="Proteomes" id="UP000827986">
    <property type="component" value="Unassembled WGS sequence"/>
</dbReference>
<protein>
    <submittedName>
        <fullName evidence="1">Uncharacterized protein</fullName>
    </submittedName>
</protein>
<evidence type="ECO:0000313" key="1">
    <source>
        <dbReference type="EMBL" id="KAH1165336.1"/>
    </source>
</evidence>
<dbReference type="AlphaFoldDB" id="A0A9D3WP95"/>
<gene>
    <name evidence="1" type="ORF">KIL84_022895</name>
</gene>
<accession>A0A9D3WP95</accession>
<name>A0A9D3WP95_9SAUR</name>
<sequence>MSLTLSPAARLSHHKNQHSYWLLLSKRSRFGSSMESELPSFIDNLPRQRLQYIARGVWGSLYRFCVGYNVLCLKGTVSKTSFWSPSVRPQEKCLKSIFLK</sequence>
<comment type="caution">
    <text evidence="1">The sequence shown here is derived from an EMBL/GenBank/DDBJ whole genome shotgun (WGS) entry which is preliminary data.</text>
</comment>
<dbReference type="EMBL" id="JAHDVG010000488">
    <property type="protein sequence ID" value="KAH1165336.1"/>
    <property type="molecule type" value="Genomic_DNA"/>
</dbReference>
<proteinExistence type="predicted"/>
<keyword evidence="2" id="KW-1185">Reference proteome</keyword>
<reference evidence="1" key="1">
    <citation type="submission" date="2021-09" db="EMBL/GenBank/DDBJ databases">
        <title>The genome of Mauremys mutica provides insights into the evolution of semi-aquatic lifestyle.</title>
        <authorList>
            <person name="Gong S."/>
            <person name="Gao Y."/>
        </authorList>
    </citation>
    <scope>NUCLEOTIDE SEQUENCE</scope>
    <source>
        <strain evidence="1">MM-2020</strain>
        <tissue evidence="1">Muscle</tissue>
    </source>
</reference>
<organism evidence="1 2">
    <name type="scientific">Mauremys mutica</name>
    <name type="common">yellowpond turtle</name>
    <dbReference type="NCBI Taxonomy" id="74926"/>
    <lineage>
        <taxon>Eukaryota</taxon>
        <taxon>Metazoa</taxon>
        <taxon>Chordata</taxon>
        <taxon>Craniata</taxon>
        <taxon>Vertebrata</taxon>
        <taxon>Euteleostomi</taxon>
        <taxon>Archelosauria</taxon>
        <taxon>Testudinata</taxon>
        <taxon>Testudines</taxon>
        <taxon>Cryptodira</taxon>
        <taxon>Durocryptodira</taxon>
        <taxon>Testudinoidea</taxon>
        <taxon>Geoemydidae</taxon>
        <taxon>Geoemydinae</taxon>
        <taxon>Mauremys</taxon>
    </lineage>
</organism>